<accession>A0A1F7WLP6</accession>
<evidence type="ECO:0000313" key="8">
    <source>
        <dbReference type="EMBL" id="OGM03761.1"/>
    </source>
</evidence>
<evidence type="ECO:0000256" key="2">
    <source>
        <dbReference type="ARBA" id="ARBA00022679"/>
    </source>
</evidence>
<dbReference type="SUPFAM" id="SSF141523">
    <property type="entry name" value="L,D-transpeptidase catalytic domain-like"/>
    <property type="match status" value="1"/>
</dbReference>
<comment type="pathway">
    <text evidence="1 6">Cell wall biogenesis; peptidoglycan biosynthesis.</text>
</comment>
<evidence type="ECO:0000259" key="7">
    <source>
        <dbReference type="PROSITE" id="PS52029"/>
    </source>
</evidence>
<dbReference type="GO" id="GO:0016740">
    <property type="term" value="F:transferase activity"/>
    <property type="evidence" value="ECO:0007669"/>
    <property type="project" value="UniProtKB-KW"/>
</dbReference>
<name>A0A1F7WLP6_9BACT</name>
<dbReference type="AlphaFoldDB" id="A0A1F7WLP6"/>
<feature type="active site" description="Nucleophile" evidence="6">
    <location>
        <position position="185"/>
    </location>
</feature>
<dbReference type="GO" id="GO:0018104">
    <property type="term" value="P:peptidoglycan-protein cross-linking"/>
    <property type="evidence" value="ECO:0007669"/>
    <property type="project" value="TreeGrafter"/>
</dbReference>
<dbReference type="GO" id="GO:0008360">
    <property type="term" value="P:regulation of cell shape"/>
    <property type="evidence" value="ECO:0007669"/>
    <property type="project" value="UniProtKB-UniRule"/>
</dbReference>
<dbReference type="InterPro" id="IPR038063">
    <property type="entry name" value="Transpep_catalytic_dom"/>
</dbReference>
<evidence type="ECO:0000256" key="3">
    <source>
        <dbReference type="ARBA" id="ARBA00022960"/>
    </source>
</evidence>
<protein>
    <recommendedName>
        <fullName evidence="7">L,D-TPase catalytic domain-containing protein</fullName>
    </recommendedName>
</protein>
<organism evidence="8 9">
    <name type="scientific">Candidatus Woesebacteria bacterium GWA1_42_12</name>
    <dbReference type="NCBI Taxonomy" id="1802472"/>
    <lineage>
        <taxon>Bacteria</taxon>
        <taxon>Candidatus Woeseibacteriota</taxon>
    </lineage>
</organism>
<keyword evidence="2" id="KW-0808">Transferase</keyword>
<evidence type="ECO:0000256" key="6">
    <source>
        <dbReference type="PROSITE-ProRule" id="PRU01373"/>
    </source>
</evidence>
<dbReference type="GO" id="GO:0005576">
    <property type="term" value="C:extracellular region"/>
    <property type="evidence" value="ECO:0007669"/>
    <property type="project" value="TreeGrafter"/>
</dbReference>
<feature type="active site" description="Proton donor/acceptor" evidence="6">
    <location>
        <position position="169"/>
    </location>
</feature>
<proteinExistence type="predicted"/>
<dbReference type="PROSITE" id="PS52029">
    <property type="entry name" value="LD_TPASE"/>
    <property type="match status" value="1"/>
</dbReference>
<dbReference type="PANTHER" id="PTHR30582">
    <property type="entry name" value="L,D-TRANSPEPTIDASE"/>
    <property type="match status" value="1"/>
</dbReference>
<comment type="caution">
    <text evidence="8">The sequence shown here is derived from an EMBL/GenBank/DDBJ whole genome shotgun (WGS) entry which is preliminary data.</text>
</comment>
<dbReference type="InterPro" id="IPR050979">
    <property type="entry name" value="LD-transpeptidase"/>
</dbReference>
<keyword evidence="4 6" id="KW-0573">Peptidoglycan synthesis</keyword>
<reference evidence="8 9" key="1">
    <citation type="journal article" date="2016" name="Nat. Commun.">
        <title>Thousands of microbial genomes shed light on interconnected biogeochemical processes in an aquifer system.</title>
        <authorList>
            <person name="Anantharaman K."/>
            <person name="Brown C.T."/>
            <person name="Hug L.A."/>
            <person name="Sharon I."/>
            <person name="Castelle C.J."/>
            <person name="Probst A.J."/>
            <person name="Thomas B.C."/>
            <person name="Singh A."/>
            <person name="Wilkins M.J."/>
            <person name="Karaoz U."/>
            <person name="Brodie E.L."/>
            <person name="Williams K.H."/>
            <person name="Hubbard S.S."/>
            <person name="Banfield J.F."/>
        </authorList>
    </citation>
    <scope>NUCLEOTIDE SEQUENCE [LARGE SCALE GENOMIC DNA]</scope>
</reference>
<evidence type="ECO:0000256" key="4">
    <source>
        <dbReference type="ARBA" id="ARBA00022984"/>
    </source>
</evidence>
<dbReference type="Pfam" id="PF03734">
    <property type="entry name" value="YkuD"/>
    <property type="match status" value="1"/>
</dbReference>
<feature type="domain" description="L,D-TPase catalytic" evidence="7">
    <location>
        <begin position="85"/>
        <end position="225"/>
    </location>
</feature>
<keyword evidence="3 6" id="KW-0133">Cell shape</keyword>
<evidence type="ECO:0000313" key="9">
    <source>
        <dbReference type="Proteomes" id="UP000177091"/>
    </source>
</evidence>
<dbReference type="EMBL" id="MGFK01000030">
    <property type="protein sequence ID" value="OGM03761.1"/>
    <property type="molecule type" value="Genomic_DNA"/>
</dbReference>
<dbReference type="Proteomes" id="UP000177091">
    <property type="component" value="Unassembled WGS sequence"/>
</dbReference>
<gene>
    <name evidence="8" type="ORF">A2112_02220</name>
</gene>
<evidence type="ECO:0000256" key="1">
    <source>
        <dbReference type="ARBA" id="ARBA00004752"/>
    </source>
</evidence>
<dbReference type="UniPathway" id="UPA00219"/>
<dbReference type="GO" id="GO:0071555">
    <property type="term" value="P:cell wall organization"/>
    <property type="evidence" value="ECO:0007669"/>
    <property type="project" value="UniProtKB-UniRule"/>
</dbReference>
<dbReference type="GO" id="GO:0071972">
    <property type="term" value="F:peptidoglycan L,D-transpeptidase activity"/>
    <property type="evidence" value="ECO:0007669"/>
    <property type="project" value="TreeGrafter"/>
</dbReference>
<sequence length="226" mass="25698">MAKRKLFSPFLILLLAAILFAISILIGSTRKTARTAMACTTQNFSGNFEPIENLAIFEGRRFGVPKEIALTETKPILGVTANSERYIEVDLSEQKLRAWDGTTLFLESPVSSGLPWWPTPQGEFRIWVKLRYTRMEGGEGRNYYNLPNVPFTMYFSNDQVPSWRGYGLHGAYWHNDFGRTRSHGCVNLPIPVAEQLYFWVTPTLPDGKNSVYSSEDNLGTRIIIHE</sequence>
<keyword evidence="5 6" id="KW-0961">Cell wall biogenesis/degradation</keyword>
<evidence type="ECO:0000256" key="5">
    <source>
        <dbReference type="ARBA" id="ARBA00023316"/>
    </source>
</evidence>
<dbReference type="CDD" id="cd16913">
    <property type="entry name" value="YkuD_like"/>
    <property type="match status" value="1"/>
</dbReference>
<dbReference type="InterPro" id="IPR005490">
    <property type="entry name" value="LD_TPept_cat_dom"/>
</dbReference>
<dbReference type="Gene3D" id="2.40.440.10">
    <property type="entry name" value="L,D-transpeptidase catalytic domain-like"/>
    <property type="match status" value="1"/>
</dbReference>
<dbReference type="PANTHER" id="PTHR30582:SF2">
    <property type="entry name" value="L,D-TRANSPEPTIDASE YCIB-RELATED"/>
    <property type="match status" value="1"/>
</dbReference>